<dbReference type="Proteomes" id="UP000030752">
    <property type="component" value="Unassembled WGS sequence"/>
</dbReference>
<dbReference type="OrthoDB" id="5411773at2759"/>
<dbReference type="eggNOG" id="ENOG502S1YP">
    <property type="taxonomic scope" value="Eukaryota"/>
</dbReference>
<dbReference type="STRING" id="1220924.W2RMU4"/>
<dbReference type="GeneID" id="19975378"/>
<dbReference type="RefSeq" id="XP_008720581.1">
    <property type="nucleotide sequence ID" value="XM_008722359.1"/>
</dbReference>
<dbReference type="VEuPathDB" id="FungiDB:HMPREF1541_08039"/>
<reference evidence="2 3" key="1">
    <citation type="submission" date="2013-03" db="EMBL/GenBank/DDBJ databases">
        <title>The Genome Sequence of Phialophora europaea CBS 101466.</title>
        <authorList>
            <consortium name="The Broad Institute Genomics Platform"/>
            <person name="Cuomo C."/>
            <person name="de Hoog S."/>
            <person name="Gorbushina A."/>
            <person name="Walker B."/>
            <person name="Young S.K."/>
            <person name="Zeng Q."/>
            <person name="Gargeya S."/>
            <person name="Fitzgerald M."/>
            <person name="Haas B."/>
            <person name="Abouelleil A."/>
            <person name="Allen A.W."/>
            <person name="Alvarado L."/>
            <person name="Arachchi H.M."/>
            <person name="Berlin A.M."/>
            <person name="Chapman S.B."/>
            <person name="Gainer-Dewar J."/>
            <person name="Goldberg J."/>
            <person name="Griggs A."/>
            <person name="Gujja S."/>
            <person name="Hansen M."/>
            <person name="Howarth C."/>
            <person name="Imamovic A."/>
            <person name="Ireland A."/>
            <person name="Larimer J."/>
            <person name="McCowan C."/>
            <person name="Murphy C."/>
            <person name="Pearson M."/>
            <person name="Poon T.W."/>
            <person name="Priest M."/>
            <person name="Roberts A."/>
            <person name="Saif S."/>
            <person name="Shea T."/>
            <person name="Sisk P."/>
            <person name="Sykes S."/>
            <person name="Wortman J."/>
            <person name="Nusbaum C."/>
            <person name="Birren B."/>
        </authorList>
    </citation>
    <scope>NUCLEOTIDE SEQUENCE [LARGE SCALE GENOMIC DNA]</scope>
    <source>
        <strain evidence="2 3">CBS 101466</strain>
    </source>
</reference>
<dbReference type="AlphaFoldDB" id="W2RMU4"/>
<dbReference type="HOGENOM" id="CLU_014331_1_0_1"/>
<evidence type="ECO:0000313" key="2">
    <source>
        <dbReference type="EMBL" id="ETN37049.1"/>
    </source>
</evidence>
<feature type="region of interest" description="Disordered" evidence="1">
    <location>
        <begin position="270"/>
        <end position="349"/>
    </location>
</feature>
<organism evidence="2 3">
    <name type="scientific">Cyphellophora europaea (strain CBS 101466)</name>
    <name type="common">Phialophora europaea</name>
    <dbReference type="NCBI Taxonomy" id="1220924"/>
    <lineage>
        <taxon>Eukaryota</taxon>
        <taxon>Fungi</taxon>
        <taxon>Dikarya</taxon>
        <taxon>Ascomycota</taxon>
        <taxon>Pezizomycotina</taxon>
        <taxon>Eurotiomycetes</taxon>
        <taxon>Chaetothyriomycetidae</taxon>
        <taxon>Chaetothyriales</taxon>
        <taxon>Cyphellophoraceae</taxon>
        <taxon>Cyphellophora</taxon>
    </lineage>
</organism>
<gene>
    <name evidence="2" type="ORF">HMPREF1541_08039</name>
</gene>
<feature type="region of interest" description="Disordered" evidence="1">
    <location>
        <begin position="1"/>
        <end position="26"/>
    </location>
</feature>
<dbReference type="EMBL" id="KB822724">
    <property type="protein sequence ID" value="ETN37049.1"/>
    <property type="molecule type" value="Genomic_DNA"/>
</dbReference>
<proteinExistence type="predicted"/>
<feature type="compositionally biased region" description="Basic and acidic residues" evidence="1">
    <location>
        <begin position="270"/>
        <end position="283"/>
    </location>
</feature>
<feature type="region of interest" description="Disordered" evidence="1">
    <location>
        <begin position="514"/>
        <end position="537"/>
    </location>
</feature>
<feature type="compositionally biased region" description="Low complexity" evidence="1">
    <location>
        <begin position="1"/>
        <end position="16"/>
    </location>
</feature>
<keyword evidence="3" id="KW-1185">Reference proteome</keyword>
<evidence type="ECO:0000256" key="1">
    <source>
        <dbReference type="SAM" id="MobiDB-lite"/>
    </source>
</evidence>
<name>W2RMU4_CYPE1</name>
<dbReference type="InParanoid" id="W2RMU4"/>
<accession>W2RMU4</accession>
<evidence type="ECO:0000313" key="3">
    <source>
        <dbReference type="Proteomes" id="UP000030752"/>
    </source>
</evidence>
<protein>
    <submittedName>
        <fullName evidence="2">Uncharacterized protein</fullName>
    </submittedName>
</protein>
<sequence length="555" mass="62244">MATSSPLSDLPPSSTSQPNRLVGSVPRPVKEIPHELVQSLHAYYEEDLNAQGFDFVRAITANSVSPTNSLAPVLIPPASHIALAATLSIHPNTTTRTEDPAKLAQSKAAFELLRLLQRIAAYNIPWQRAFRYRKYENFFHVSPKTKRDVYAHIDTKNKYTEANSLFNRANDFWAVVGWAFNCACLTEVYASRWAFYEPFLNLMLDILESDFQHRAQEDTLDDSLLWSYIELGSGGSGRSRRIIRAIFADGTTRYLNEFASIFNKELRPPAKTKEERPVKREADFDNDEFGEYFDPSSDNVSEEEADTRPSKRQRSTRRSQPSSKASNESLNDAHSTDDAAAAGQSPALGSPETLRLRARLIRLLAEVVNHPSLFAHSPTTFVDRDELYTLFVEFIKPLPLPIFQEFILPNTHTGRAFDAVTHTRLCEAVLQRTLESRAPAMPDDGVPTAERLIQCCLPYAASGSGVEAQAKVALMIEAMTRKAYEERMLSGENGADVEVLRWATEEGVRKREDCAKEAMGTRKKGKRGSGNDDDAAWTALRESGQRLRALIQRIQ</sequence>